<protein>
    <recommendedName>
        <fullName evidence="3">Reverse transcriptase domain-containing protein</fullName>
    </recommendedName>
</protein>
<keyword evidence="2" id="KW-1185">Reference proteome</keyword>
<dbReference type="EMBL" id="JARBHB010000003">
    <property type="protein sequence ID" value="KAJ8888252.1"/>
    <property type="molecule type" value="Genomic_DNA"/>
</dbReference>
<name>A0ABQ9HV37_9NEOP</name>
<dbReference type="Proteomes" id="UP001159363">
    <property type="component" value="Chromosome 3"/>
</dbReference>
<organism evidence="1 2">
    <name type="scientific">Dryococelus australis</name>
    <dbReference type="NCBI Taxonomy" id="614101"/>
    <lineage>
        <taxon>Eukaryota</taxon>
        <taxon>Metazoa</taxon>
        <taxon>Ecdysozoa</taxon>
        <taxon>Arthropoda</taxon>
        <taxon>Hexapoda</taxon>
        <taxon>Insecta</taxon>
        <taxon>Pterygota</taxon>
        <taxon>Neoptera</taxon>
        <taxon>Polyneoptera</taxon>
        <taxon>Phasmatodea</taxon>
        <taxon>Verophasmatodea</taxon>
        <taxon>Anareolatae</taxon>
        <taxon>Phasmatidae</taxon>
        <taxon>Eurycanthinae</taxon>
        <taxon>Dryococelus</taxon>
    </lineage>
</organism>
<proteinExistence type="predicted"/>
<evidence type="ECO:0000313" key="2">
    <source>
        <dbReference type="Proteomes" id="UP001159363"/>
    </source>
</evidence>
<evidence type="ECO:0000313" key="1">
    <source>
        <dbReference type="EMBL" id="KAJ8888252.1"/>
    </source>
</evidence>
<sequence>MKCRKAPRIDELSVEMVRAAGERKQWLYLVIKSSVEQEQYPRKVETNRVEAKLREEQYDFRPGRSTIDLKFTVKQLQEHQYGYGKDLQMAFLDIEKVYDSVHGNNMGCIEKQRCDKRNN</sequence>
<gene>
    <name evidence="1" type="ORF">PR048_007739</name>
</gene>
<comment type="caution">
    <text evidence="1">The sequence shown here is derived from an EMBL/GenBank/DDBJ whole genome shotgun (WGS) entry which is preliminary data.</text>
</comment>
<evidence type="ECO:0008006" key="3">
    <source>
        <dbReference type="Google" id="ProtNLM"/>
    </source>
</evidence>
<accession>A0ABQ9HV37</accession>
<reference evidence="1 2" key="1">
    <citation type="submission" date="2023-02" db="EMBL/GenBank/DDBJ databases">
        <title>LHISI_Scaffold_Assembly.</title>
        <authorList>
            <person name="Stuart O.P."/>
            <person name="Cleave R."/>
            <person name="Magrath M.J.L."/>
            <person name="Mikheyev A.S."/>
        </authorList>
    </citation>
    <scope>NUCLEOTIDE SEQUENCE [LARGE SCALE GENOMIC DNA]</scope>
    <source>
        <strain evidence="1">Daus_M_001</strain>
        <tissue evidence="1">Leg muscle</tissue>
    </source>
</reference>